<accession>A0A397SN10</accession>
<keyword evidence="2" id="KW-1185">Reference proteome</keyword>
<proteinExistence type="predicted"/>
<organism evidence="1 2">
    <name type="scientific">Glomus cerebriforme</name>
    <dbReference type="NCBI Taxonomy" id="658196"/>
    <lineage>
        <taxon>Eukaryota</taxon>
        <taxon>Fungi</taxon>
        <taxon>Fungi incertae sedis</taxon>
        <taxon>Mucoromycota</taxon>
        <taxon>Glomeromycotina</taxon>
        <taxon>Glomeromycetes</taxon>
        <taxon>Glomerales</taxon>
        <taxon>Glomeraceae</taxon>
        <taxon>Glomus</taxon>
    </lineage>
</organism>
<dbReference type="SUPFAM" id="SSF47095">
    <property type="entry name" value="HMG-box"/>
    <property type="match status" value="1"/>
</dbReference>
<dbReference type="CDD" id="cd00084">
    <property type="entry name" value="HMG-box_SF"/>
    <property type="match status" value="1"/>
</dbReference>
<gene>
    <name evidence="1" type="ORF">C1645_784560</name>
</gene>
<dbReference type="EMBL" id="QKYT01000508">
    <property type="protein sequence ID" value="RIA84231.1"/>
    <property type="molecule type" value="Genomic_DNA"/>
</dbReference>
<evidence type="ECO:0000313" key="1">
    <source>
        <dbReference type="EMBL" id="RIA84231.1"/>
    </source>
</evidence>
<dbReference type="Proteomes" id="UP000265703">
    <property type="component" value="Unassembled WGS sequence"/>
</dbReference>
<dbReference type="InterPro" id="IPR036910">
    <property type="entry name" value="HMG_box_dom_sf"/>
</dbReference>
<protein>
    <recommendedName>
        <fullName evidence="3">HMG box domain-containing protein</fullName>
    </recommendedName>
</protein>
<dbReference type="Gene3D" id="1.10.30.10">
    <property type="entry name" value="High mobility group box domain"/>
    <property type="match status" value="1"/>
</dbReference>
<evidence type="ECO:0008006" key="3">
    <source>
        <dbReference type="Google" id="ProtNLM"/>
    </source>
</evidence>
<evidence type="ECO:0000313" key="2">
    <source>
        <dbReference type="Proteomes" id="UP000265703"/>
    </source>
</evidence>
<reference evidence="1 2" key="1">
    <citation type="submission" date="2018-06" db="EMBL/GenBank/DDBJ databases">
        <title>Comparative genomics reveals the genomic features of Rhizophagus irregularis, R. cerebriforme, R. diaphanum and Gigaspora rosea, and their symbiotic lifestyle signature.</title>
        <authorList>
            <person name="Morin E."/>
            <person name="San Clemente H."/>
            <person name="Chen E.C.H."/>
            <person name="De La Providencia I."/>
            <person name="Hainaut M."/>
            <person name="Kuo A."/>
            <person name="Kohler A."/>
            <person name="Murat C."/>
            <person name="Tang N."/>
            <person name="Roy S."/>
            <person name="Loubradou J."/>
            <person name="Henrissat B."/>
            <person name="Grigoriev I.V."/>
            <person name="Corradi N."/>
            <person name="Roux C."/>
            <person name="Martin F.M."/>
        </authorList>
    </citation>
    <scope>NUCLEOTIDE SEQUENCE [LARGE SCALE GENOMIC DNA]</scope>
    <source>
        <strain evidence="1 2">DAOM 227022</strain>
    </source>
</reference>
<comment type="caution">
    <text evidence="1">The sequence shown here is derived from an EMBL/GenBank/DDBJ whole genome shotgun (WGS) entry which is preliminary data.</text>
</comment>
<dbReference type="AlphaFoldDB" id="A0A397SN10"/>
<name>A0A397SN10_9GLOM</name>
<sequence length="116" mass="13830">MTQKNNTKSTSSEIETNNIIQNIQVSFPIKLNFYKYYKVRTLRMLPSSYLLFKRELVREISKTNLRFNVAKIAAIAVEKWTNSSTKSKEYYKNCSRDIYDFNNYTNKPLTYQIVKF</sequence>